<reference evidence="6 7" key="1">
    <citation type="submission" date="2020-02" db="EMBL/GenBank/DDBJ databases">
        <title>Draft genome sequence of Haematococcus lacustris strain NIES-144.</title>
        <authorList>
            <person name="Morimoto D."/>
            <person name="Nakagawa S."/>
            <person name="Yoshida T."/>
            <person name="Sawayama S."/>
        </authorList>
    </citation>
    <scope>NUCLEOTIDE SEQUENCE [LARGE SCALE GENOMIC DNA]</scope>
    <source>
        <strain evidence="6 7">NIES-144</strain>
    </source>
</reference>
<dbReference type="Proteomes" id="UP000485058">
    <property type="component" value="Unassembled WGS sequence"/>
</dbReference>
<sequence length="263" mass="28502">MAQSRVVENCPDKGAATTNYLYVSEHDKLTVYGFVEAQGFFTGQVLTQNQLVAFEHEGSNFKLIVGNMQIDVAGQSQDVQRAYLAENTAFIFTNAGNNPIKITGQKGYASTQLFKTRTLNFEQLGIGGLDTQFEAIFRRAFASRVFPPSIVQKLGIKHVKGILLFGPPGTGKTLIARQIGKMLNGKEPKVVNGPEGDSSELHIIIFDEIDAVCKQRGSVRDGSGVHDTVVNQLLTKIDGVDALNNILLIGMTNRHGSAQAGCC</sequence>
<comment type="caution">
    <text evidence="6">The sequence shown here is derived from an EMBL/GenBank/DDBJ whole genome shotgun (WGS) entry which is preliminary data.</text>
</comment>
<dbReference type="GO" id="GO:0046872">
    <property type="term" value="F:metal ion binding"/>
    <property type="evidence" value="ECO:0007669"/>
    <property type="project" value="UniProtKB-UniRule"/>
</dbReference>
<dbReference type="GO" id="GO:0005524">
    <property type="term" value="F:ATP binding"/>
    <property type="evidence" value="ECO:0007669"/>
    <property type="project" value="UniProtKB-UniRule"/>
</dbReference>
<feature type="non-terminal residue" evidence="6">
    <location>
        <position position="1"/>
    </location>
</feature>
<evidence type="ECO:0000256" key="3">
    <source>
        <dbReference type="ARBA" id="ARBA00022840"/>
    </source>
</evidence>
<keyword evidence="4" id="KW-0931">ER-Golgi transport</keyword>
<keyword evidence="3 4" id="KW-0067">ATP-binding</keyword>
<keyword evidence="4" id="KW-0653">Protein transport</keyword>
<name>A0A699ZWI1_HAELA</name>
<feature type="domain" description="ATPase AAA-type core" evidence="5">
    <location>
        <begin position="201"/>
        <end position="256"/>
    </location>
</feature>
<keyword evidence="4" id="KW-0813">Transport</keyword>
<dbReference type="Gene3D" id="3.10.330.10">
    <property type="match status" value="1"/>
</dbReference>
<proteinExistence type="inferred from homology"/>
<protein>
    <recommendedName>
        <fullName evidence="4">Vesicle-fusing ATPase</fullName>
        <ecNumber evidence="4">3.6.4.6</ecNumber>
    </recommendedName>
</protein>
<feature type="domain" description="ATPase AAA-type core" evidence="5">
    <location>
        <begin position="162"/>
        <end position="184"/>
    </location>
</feature>
<dbReference type="InterPro" id="IPR039812">
    <property type="entry name" value="Vesicle-fus_ATPase"/>
</dbReference>
<evidence type="ECO:0000256" key="1">
    <source>
        <dbReference type="ARBA" id="ARBA00006914"/>
    </source>
</evidence>
<keyword evidence="4" id="KW-0378">Hydrolase</keyword>
<accession>A0A699ZWI1</accession>
<keyword evidence="4" id="KW-0460">Magnesium</keyword>
<dbReference type="EC" id="3.6.4.6" evidence="4"/>
<dbReference type="InterPro" id="IPR027417">
    <property type="entry name" value="P-loop_NTPase"/>
</dbReference>
<comment type="catalytic activity">
    <reaction evidence="4">
        <text>ATP + H2O = ADP + phosphate + H(+)</text>
        <dbReference type="Rhea" id="RHEA:13065"/>
        <dbReference type="ChEBI" id="CHEBI:15377"/>
        <dbReference type="ChEBI" id="CHEBI:15378"/>
        <dbReference type="ChEBI" id="CHEBI:30616"/>
        <dbReference type="ChEBI" id="CHEBI:43474"/>
        <dbReference type="ChEBI" id="CHEBI:456216"/>
        <dbReference type="EC" id="3.6.4.6"/>
    </reaction>
</comment>
<dbReference type="GO" id="GO:0035494">
    <property type="term" value="P:SNARE complex disassembly"/>
    <property type="evidence" value="ECO:0007669"/>
    <property type="project" value="InterPro"/>
</dbReference>
<dbReference type="GO" id="GO:0043001">
    <property type="term" value="P:Golgi to plasma membrane protein transport"/>
    <property type="evidence" value="ECO:0007669"/>
    <property type="project" value="TreeGrafter"/>
</dbReference>
<comment type="cofactor">
    <cofactor evidence="4">
        <name>Mg(2+)</name>
        <dbReference type="ChEBI" id="CHEBI:18420"/>
    </cofactor>
    <text evidence="4">Binds 1 Mg(2+) ion per subunit.</text>
</comment>
<dbReference type="AlphaFoldDB" id="A0A699ZWI1"/>
<keyword evidence="2 4" id="KW-0547">Nucleotide-binding</keyword>
<evidence type="ECO:0000256" key="4">
    <source>
        <dbReference type="RuleBase" id="RU367045"/>
    </source>
</evidence>
<keyword evidence="4" id="KW-0479">Metal-binding</keyword>
<evidence type="ECO:0000256" key="2">
    <source>
        <dbReference type="ARBA" id="ARBA00022741"/>
    </source>
</evidence>
<dbReference type="EMBL" id="BLLF01003093">
    <property type="protein sequence ID" value="GFH26325.1"/>
    <property type="molecule type" value="Genomic_DNA"/>
</dbReference>
<evidence type="ECO:0000313" key="6">
    <source>
        <dbReference type="EMBL" id="GFH26325.1"/>
    </source>
</evidence>
<evidence type="ECO:0000313" key="7">
    <source>
        <dbReference type="Proteomes" id="UP000485058"/>
    </source>
</evidence>
<dbReference type="SUPFAM" id="SSF52540">
    <property type="entry name" value="P-loop containing nucleoside triphosphate hydrolases"/>
    <property type="match status" value="1"/>
</dbReference>
<dbReference type="SUPFAM" id="SSF54585">
    <property type="entry name" value="Cdc48 domain 2-like"/>
    <property type="match status" value="1"/>
</dbReference>
<dbReference type="InterPro" id="IPR029067">
    <property type="entry name" value="CDC48_domain_2-like_sf"/>
</dbReference>
<evidence type="ECO:0000259" key="5">
    <source>
        <dbReference type="Pfam" id="PF00004"/>
    </source>
</evidence>
<gene>
    <name evidence="6" type="ORF">HaLaN_24457</name>
</gene>
<dbReference type="Pfam" id="PF00004">
    <property type="entry name" value="AAA"/>
    <property type="match status" value="2"/>
</dbReference>
<dbReference type="PANTHER" id="PTHR23078:SF3">
    <property type="entry name" value="VESICLE-FUSING ATPASE"/>
    <property type="match status" value="1"/>
</dbReference>
<comment type="function">
    <text evidence="4">Required for vesicle-mediated transport. Catalyzes the fusion of transport vesicles within the Golgi cisternae. Is also required for transport from the endoplasmic reticulum to the Golgi stack. Seems to function as a fusion protein required for the delivery of cargo proteins to all compartments of the Golgi stack independent of vesicle origin.</text>
</comment>
<comment type="similarity">
    <text evidence="1 4">Belongs to the AAA ATPase family.</text>
</comment>
<keyword evidence="7" id="KW-1185">Reference proteome</keyword>
<dbReference type="GO" id="GO:0016887">
    <property type="term" value="F:ATP hydrolysis activity"/>
    <property type="evidence" value="ECO:0007669"/>
    <property type="project" value="InterPro"/>
</dbReference>
<dbReference type="GO" id="GO:0005795">
    <property type="term" value="C:Golgi stack"/>
    <property type="evidence" value="ECO:0007669"/>
    <property type="project" value="TreeGrafter"/>
</dbReference>
<dbReference type="PANTHER" id="PTHR23078">
    <property type="entry name" value="VESICULAR-FUSION PROTEIN NSF"/>
    <property type="match status" value="1"/>
</dbReference>
<dbReference type="Gene3D" id="3.40.50.300">
    <property type="entry name" value="P-loop containing nucleotide triphosphate hydrolases"/>
    <property type="match status" value="2"/>
</dbReference>
<keyword evidence="4" id="KW-0963">Cytoplasm</keyword>
<comment type="subcellular location">
    <subcellularLocation>
        <location evidence="4">Cytoplasm</location>
    </subcellularLocation>
</comment>
<dbReference type="InterPro" id="IPR003959">
    <property type="entry name" value="ATPase_AAA_core"/>
</dbReference>
<organism evidence="6 7">
    <name type="scientific">Haematococcus lacustris</name>
    <name type="common">Green alga</name>
    <name type="synonym">Haematococcus pluvialis</name>
    <dbReference type="NCBI Taxonomy" id="44745"/>
    <lineage>
        <taxon>Eukaryota</taxon>
        <taxon>Viridiplantae</taxon>
        <taxon>Chlorophyta</taxon>
        <taxon>core chlorophytes</taxon>
        <taxon>Chlorophyceae</taxon>
        <taxon>CS clade</taxon>
        <taxon>Chlamydomonadales</taxon>
        <taxon>Haematococcaceae</taxon>
        <taxon>Haematococcus</taxon>
    </lineage>
</organism>
<dbReference type="GO" id="GO:0006891">
    <property type="term" value="P:intra-Golgi vesicle-mediated transport"/>
    <property type="evidence" value="ECO:0007669"/>
    <property type="project" value="TreeGrafter"/>
</dbReference>